<organism evidence="1 2">
    <name type="scientific">Romanomermis culicivorax</name>
    <name type="common">Nematode worm</name>
    <dbReference type="NCBI Taxonomy" id="13658"/>
    <lineage>
        <taxon>Eukaryota</taxon>
        <taxon>Metazoa</taxon>
        <taxon>Ecdysozoa</taxon>
        <taxon>Nematoda</taxon>
        <taxon>Enoplea</taxon>
        <taxon>Dorylaimia</taxon>
        <taxon>Mermithida</taxon>
        <taxon>Mermithoidea</taxon>
        <taxon>Mermithidae</taxon>
        <taxon>Romanomermis</taxon>
    </lineage>
</organism>
<protein>
    <submittedName>
        <fullName evidence="2">Uncharacterized protein</fullName>
    </submittedName>
</protein>
<evidence type="ECO:0000313" key="2">
    <source>
        <dbReference type="WBParaSite" id="nRc.2.0.1.t26580-RA"/>
    </source>
</evidence>
<dbReference type="WBParaSite" id="nRc.2.0.1.t26580-RA">
    <property type="protein sequence ID" value="nRc.2.0.1.t26580-RA"/>
    <property type="gene ID" value="nRc.2.0.1.g26580"/>
</dbReference>
<accession>A0A915JK86</accession>
<reference evidence="2" key="1">
    <citation type="submission" date="2022-11" db="UniProtKB">
        <authorList>
            <consortium name="WormBaseParasite"/>
        </authorList>
    </citation>
    <scope>IDENTIFICATION</scope>
</reference>
<evidence type="ECO:0000313" key="1">
    <source>
        <dbReference type="Proteomes" id="UP000887565"/>
    </source>
</evidence>
<keyword evidence="1" id="KW-1185">Reference proteome</keyword>
<dbReference type="Proteomes" id="UP000887565">
    <property type="component" value="Unplaced"/>
</dbReference>
<sequence length="20" mass="2666">MYFRKFPPRSMRPFFRRKFA</sequence>
<dbReference type="AlphaFoldDB" id="A0A915JK86"/>
<proteinExistence type="predicted"/>
<name>A0A915JK86_ROMCU</name>